<dbReference type="GO" id="GO:0020037">
    <property type="term" value="F:heme binding"/>
    <property type="evidence" value="ECO:0007669"/>
    <property type="project" value="InterPro"/>
</dbReference>
<dbReference type="KEGG" id="fse:DI487_07305"/>
<dbReference type="OrthoDB" id="9814063at2"/>
<protein>
    <submittedName>
        <fullName evidence="7">Cytochrome C552</fullName>
    </submittedName>
</protein>
<feature type="region of interest" description="Disordered" evidence="5">
    <location>
        <begin position="27"/>
        <end position="57"/>
    </location>
</feature>
<evidence type="ECO:0000256" key="3">
    <source>
        <dbReference type="ARBA" id="ARBA00023004"/>
    </source>
</evidence>
<dbReference type="GO" id="GO:0046872">
    <property type="term" value="F:metal ion binding"/>
    <property type="evidence" value="ECO:0007669"/>
    <property type="project" value="UniProtKB-KW"/>
</dbReference>
<evidence type="ECO:0000313" key="8">
    <source>
        <dbReference type="Proteomes" id="UP000245429"/>
    </source>
</evidence>
<dbReference type="AlphaFoldDB" id="A0A2U8QU21"/>
<dbReference type="PROSITE" id="PS51007">
    <property type="entry name" value="CYTC"/>
    <property type="match status" value="1"/>
</dbReference>
<keyword evidence="2 4" id="KW-0479">Metal-binding</keyword>
<dbReference type="Pfam" id="PF00034">
    <property type="entry name" value="Cytochrom_C"/>
    <property type="match status" value="1"/>
</dbReference>
<feature type="compositionally biased region" description="Low complexity" evidence="5">
    <location>
        <begin position="34"/>
        <end position="52"/>
    </location>
</feature>
<evidence type="ECO:0000256" key="5">
    <source>
        <dbReference type="SAM" id="MobiDB-lite"/>
    </source>
</evidence>
<accession>A0A2U8QU21</accession>
<feature type="domain" description="Cytochrome c" evidence="6">
    <location>
        <begin position="54"/>
        <end position="143"/>
    </location>
</feature>
<dbReference type="GO" id="GO:0009055">
    <property type="term" value="F:electron transfer activity"/>
    <property type="evidence" value="ECO:0007669"/>
    <property type="project" value="InterPro"/>
</dbReference>
<dbReference type="EMBL" id="CP029463">
    <property type="protein sequence ID" value="AWM13687.1"/>
    <property type="molecule type" value="Genomic_DNA"/>
</dbReference>
<dbReference type="Gene3D" id="1.10.760.10">
    <property type="entry name" value="Cytochrome c-like domain"/>
    <property type="match status" value="1"/>
</dbReference>
<keyword evidence="3 4" id="KW-0408">Iron</keyword>
<evidence type="ECO:0000256" key="2">
    <source>
        <dbReference type="ARBA" id="ARBA00022723"/>
    </source>
</evidence>
<dbReference type="RefSeq" id="WP_109569055.1">
    <property type="nucleotide sequence ID" value="NZ_CP029463.1"/>
</dbReference>
<reference evidence="7 8" key="1">
    <citation type="submission" date="2018-05" db="EMBL/GenBank/DDBJ databases">
        <title>Flavobacterium sp. MEBiC07310.</title>
        <authorList>
            <person name="Baek K."/>
        </authorList>
    </citation>
    <scope>NUCLEOTIDE SEQUENCE [LARGE SCALE GENOMIC DNA]</scope>
    <source>
        <strain evidence="7 8">MEBiC07310</strain>
    </source>
</reference>
<dbReference type="InterPro" id="IPR036909">
    <property type="entry name" value="Cyt_c-like_dom_sf"/>
</dbReference>
<sequence length="143" mass="15394">MKKVKLSFAALAVLALVSCGDKKEAEPFGKATEEPVATETTTETVSEPVTESNPLADQGKEIFEGKGTCVSCHQPSTKVIGPSLKDISATYKAKDASIVTFLKGEADPLVDPTQFEVMKANFAITKQMTDEELQSLEAYIKSF</sequence>
<dbReference type="Proteomes" id="UP000245429">
    <property type="component" value="Chromosome"/>
</dbReference>
<evidence type="ECO:0000256" key="4">
    <source>
        <dbReference type="PROSITE-ProRule" id="PRU00433"/>
    </source>
</evidence>
<gene>
    <name evidence="7" type="ORF">DI487_07305</name>
</gene>
<keyword evidence="1 4" id="KW-0349">Heme</keyword>
<name>A0A2U8QU21_9FLAO</name>
<keyword evidence="8" id="KW-1185">Reference proteome</keyword>
<proteinExistence type="predicted"/>
<organism evidence="7 8">
    <name type="scientific">Flavobacterium sediminis</name>
    <dbReference type="NCBI Taxonomy" id="2201181"/>
    <lineage>
        <taxon>Bacteria</taxon>
        <taxon>Pseudomonadati</taxon>
        <taxon>Bacteroidota</taxon>
        <taxon>Flavobacteriia</taxon>
        <taxon>Flavobacteriales</taxon>
        <taxon>Flavobacteriaceae</taxon>
        <taxon>Flavobacterium</taxon>
    </lineage>
</organism>
<evidence type="ECO:0000259" key="6">
    <source>
        <dbReference type="PROSITE" id="PS51007"/>
    </source>
</evidence>
<evidence type="ECO:0000313" key="7">
    <source>
        <dbReference type="EMBL" id="AWM13687.1"/>
    </source>
</evidence>
<dbReference type="InterPro" id="IPR009056">
    <property type="entry name" value="Cyt_c-like_dom"/>
</dbReference>
<dbReference type="SUPFAM" id="SSF46626">
    <property type="entry name" value="Cytochrome c"/>
    <property type="match status" value="1"/>
</dbReference>
<evidence type="ECO:0000256" key="1">
    <source>
        <dbReference type="ARBA" id="ARBA00022617"/>
    </source>
</evidence>
<dbReference type="PROSITE" id="PS51257">
    <property type="entry name" value="PROKAR_LIPOPROTEIN"/>
    <property type="match status" value="1"/>
</dbReference>